<keyword evidence="3" id="KW-1185">Reference proteome</keyword>
<evidence type="ECO:0000313" key="2">
    <source>
        <dbReference type="EMBL" id="PJJ84415.1"/>
    </source>
</evidence>
<dbReference type="Gene3D" id="1.20.1260.10">
    <property type="match status" value="1"/>
</dbReference>
<dbReference type="AlphaFoldDB" id="A0A2H9VUC5"/>
<proteinExistence type="predicted"/>
<evidence type="ECO:0000313" key="3">
    <source>
        <dbReference type="Proteomes" id="UP000242687"/>
    </source>
</evidence>
<reference evidence="2 3" key="1">
    <citation type="submission" date="2017-11" db="EMBL/GenBank/DDBJ databases">
        <title>Genomic Encyclopedia of Archaeal and Bacterial Type Strains, Phase II (KMG-II): From Individual Species to Whole Genera.</title>
        <authorList>
            <person name="Goeker M."/>
        </authorList>
    </citation>
    <scope>NUCLEOTIDE SEQUENCE [LARGE SCALE GENOMIC DNA]</scope>
    <source>
        <strain evidence="2 3">DSM 28175</strain>
    </source>
</reference>
<dbReference type="Proteomes" id="UP000242687">
    <property type="component" value="Unassembled WGS sequence"/>
</dbReference>
<dbReference type="EMBL" id="PGFJ01000001">
    <property type="protein sequence ID" value="PJJ84415.1"/>
    <property type="molecule type" value="Genomic_DNA"/>
</dbReference>
<dbReference type="InterPro" id="IPR025419">
    <property type="entry name" value="DUF4142"/>
</dbReference>
<organism evidence="2 3">
    <name type="scientific">Mucilaginibacter auburnensis</name>
    <dbReference type="NCBI Taxonomy" id="1457233"/>
    <lineage>
        <taxon>Bacteria</taxon>
        <taxon>Pseudomonadati</taxon>
        <taxon>Bacteroidota</taxon>
        <taxon>Sphingobacteriia</taxon>
        <taxon>Sphingobacteriales</taxon>
        <taxon>Sphingobacteriaceae</taxon>
        <taxon>Mucilaginibacter</taxon>
    </lineage>
</organism>
<dbReference type="PANTHER" id="PTHR38593:SF1">
    <property type="entry name" value="BLR2558 PROTEIN"/>
    <property type="match status" value="1"/>
</dbReference>
<accession>A0A2H9VUC5</accession>
<dbReference type="RefSeq" id="WP_100340611.1">
    <property type="nucleotide sequence ID" value="NZ_PGFJ01000001.1"/>
</dbReference>
<dbReference type="Pfam" id="PF13628">
    <property type="entry name" value="DUF4142"/>
    <property type="match status" value="1"/>
</dbReference>
<name>A0A2H9VUC5_9SPHI</name>
<sequence length="174" mass="18993">MKKLLYCLAFAALLSACEDTPRENVQSTETDVDKSGMLFVENGIKGGLAEITAAQLAKNSSDNPKVIAFADMIITDHDSIGKELKQLAKDKDVVVNNTLSAEQQEMINQLKAKKGPGFDAAYADMMVMDHDKTVKMFENETHNQTAAVQKVAEDALPKLKKHLQAAKDLQAGLK</sequence>
<dbReference type="PANTHER" id="PTHR38593">
    <property type="entry name" value="BLR2558 PROTEIN"/>
    <property type="match status" value="1"/>
</dbReference>
<protein>
    <submittedName>
        <fullName evidence="2">Putative membrane protein</fullName>
    </submittedName>
</protein>
<comment type="caution">
    <text evidence="2">The sequence shown here is derived from an EMBL/GenBank/DDBJ whole genome shotgun (WGS) entry which is preliminary data.</text>
</comment>
<dbReference type="OrthoDB" id="883203at2"/>
<feature type="domain" description="DUF4142" evidence="1">
    <location>
        <begin position="39"/>
        <end position="169"/>
    </location>
</feature>
<evidence type="ECO:0000259" key="1">
    <source>
        <dbReference type="Pfam" id="PF13628"/>
    </source>
</evidence>
<dbReference type="InterPro" id="IPR012347">
    <property type="entry name" value="Ferritin-like"/>
</dbReference>
<dbReference type="PROSITE" id="PS51257">
    <property type="entry name" value="PROKAR_LIPOPROTEIN"/>
    <property type="match status" value="1"/>
</dbReference>
<gene>
    <name evidence="2" type="ORF">CLV57_1426</name>
</gene>